<gene>
    <name evidence="2" type="ORF">LTR09_012345</name>
</gene>
<comment type="caution">
    <text evidence="2">The sequence shown here is derived from an EMBL/GenBank/DDBJ whole genome shotgun (WGS) entry which is preliminary data.</text>
</comment>
<protein>
    <submittedName>
        <fullName evidence="2">Uncharacterized protein</fullName>
    </submittedName>
</protein>
<reference evidence="2" key="1">
    <citation type="submission" date="2023-04" db="EMBL/GenBank/DDBJ databases">
        <title>Black Yeasts Isolated from many extreme environments.</title>
        <authorList>
            <person name="Coleine C."/>
            <person name="Stajich J.E."/>
            <person name="Selbmann L."/>
        </authorList>
    </citation>
    <scope>NUCLEOTIDE SEQUENCE</scope>
    <source>
        <strain evidence="2">CCFEE 5312</strain>
    </source>
</reference>
<dbReference type="EMBL" id="JAWDJX010000112">
    <property type="protein sequence ID" value="KAK3046144.1"/>
    <property type="molecule type" value="Genomic_DNA"/>
</dbReference>
<feature type="region of interest" description="Disordered" evidence="1">
    <location>
        <begin position="1"/>
        <end position="27"/>
    </location>
</feature>
<sequence length="267" mass="30440">MFAIDTSDRKETPASDSAFNSDPARHDGKMILNELFRDFEQAREEDNDNQSRRFERNPWLEHTMWESHISPYKEWRVRMTRPDGIIGNHEGGEEQPVGDANEEANAATTASEEALEQPCVATRSLNRRSYHPEHMDRFVRILRYIWRVEDVEIRPKYRLTSIREEVLAKSQSVAARVAEGDHASPVSVSEQHAERQAKRRERLINTCSSQNGDHYFAPSTDLSNGARSITGAHHKSLPVGVVLRTGFSDILDLLLRVGDVILSMAFD</sequence>
<feature type="region of interest" description="Disordered" evidence="1">
    <location>
        <begin position="180"/>
        <end position="199"/>
    </location>
</feature>
<keyword evidence="3" id="KW-1185">Reference proteome</keyword>
<evidence type="ECO:0000256" key="1">
    <source>
        <dbReference type="SAM" id="MobiDB-lite"/>
    </source>
</evidence>
<organism evidence="2 3">
    <name type="scientific">Extremus antarcticus</name>
    <dbReference type="NCBI Taxonomy" id="702011"/>
    <lineage>
        <taxon>Eukaryota</taxon>
        <taxon>Fungi</taxon>
        <taxon>Dikarya</taxon>
        <taxon>Ascomycota</taxon>
        <taxon>Pezizomycotina</taxon>
        <taxon>Dothideomycetes</taxon>
        <taxon>Dothideomycetidae</taxon>
        <taxon>Mycosphaerellales</taxon>
        <taxon>Extremaceae</taxon>
        <taxon>Extremus</taxon>
    </lineage>
</organism>
<dbReference type="AlphaFoldDB" id="A0AAJ0DA71"/>
<proteinExistence type="predicted"/>
<feature type="compositionally biased region" description="Low complexity" evidence="1">
    <location>
        <begin position="103"/>
        <end position="112"/>
    </location>
</feature>
<feature type="region of interest" description="Disordered" evidence="1">
    <location>
        <begin position="84"/>
        <end position="117"/>
    </location>
</feature>
<accession>A0AAJ0DA71</accession>
<dbReference type="Proteomes" id="UP001271007">
    <property type="component" value="Unassembled WGS sequence"/>
</dbReference>
<evidence type="ECO:0000313" key="2">
    <source>
        <dbReference type="EMBL" id="KAK3046144.1"/>
    </source>
</evidence>
<evidence type="ECO:0000313" key="3">
    <source>
        <dbReference type="Proteomes" id="UP001271007"/>
    </source>
</evidence>
<name>A0AAJ0DA71_9PEZI</name>
<feature type="compositionally biased region" description="Basic and acidic residues" evidence="1">
    <location>
        <begin position="1"/>
        <end position="13"/>
    </location>
</feature>